<dbReference type="STRING" id="1280948.HY36_16815"/>
<sequence length="279" mass="31612">MVARKYRKHVEAETVRALIQEQSSQISSNAFEALLSILSALPDRPAHVPKSTYSKASRRISFNEDMRVQLIAELQRTQIVISDLVKRLKHERDRKALAHRLTRWKRGTVDTVPEDEWLSVIEYLGTIPDAIKSTPSVTPVESQSVEVVRSMPPIAKPAGAQKKAALTNMDDTRAVPDLALNDVGPAKPRARMKRYRLGESLKRLGYIVISDELYNRLHEERKRTLLSPRRLLASATRPPPDLTSKQVRDWFLGNTLAAEKEHLEWVLNAYADLPDANDV</sequence>
<comment type="caution">
    <text evidence="1">The sequence shown here is derived from an EMBL/GenBank/DDBJ whole genome shotgun (WGS) entry which is preliminary data.</text>
</comment>
<accession>A0A059E191</accession>
<keyword evidence="2" id="KW-1185">Reference proteome</keyword>
<dbReference type="EMBL" id="AWFH01000014">
    <property type="protein sequence ID" value="KCZ61431.1"/>
    <property type="molecule type" value="Genomic_DNA"/>
</dbReference>
<dbReference type="PATRIC" id="fig|1280948.3.peg.1889"/>
<dbReference type="Proteomes" id="UP000024547">
    <property type="component" value="Unassembled WGS sequence"/>
</dbReference>
<organism evidence="1 2">
    <name type="scientific">Hyphomonas atlantica</name>
    <dbReference type="NCBI Taxonomy" id="1280948"/>
    <lineage>
        <taxon>Bacteria</taxon>
        <taxon>Pseudomonadati</taxon>
        <taxon>Pseudomonadota</taxon>
        <taxon>Alphaproteobacteria</taxon>
        <taxon>Hyphomonadales</taxon>
        <taxon>Hyphomonadaceae</taxon>
        <taxon>Hyphomonas</taxon>
    </lineage>
</organism>
<evidence type="ECO:0000313" key="2">
    <source>
        <dbReference type="Proteomes" id="UP000024547"/>
    </source>
</evidence>
<evidence type="ECO:0000313" key="1">
    <source>
        <dbReference type="EMBL" id="KCZ61431.1"/>
    </source>
</evidence>
<gene>
    <name evidence="1" type="ORF">HY36_16815</name>
</gene>
<reference evidence="1 2" key="1">
    <citation type="journal article" date="2014" name="Antonie Van Leeuwenhoek">
        <title>Hyphomonas beringensis sp. nov. and Hyphomonas chukchiensis sp. nov., isolated from surface seawater of the Bering Sea and Chukchi Sea.</title>
        <authorList>
            <person name="Li C."/>
            <person name="Lai Q."/>
            <person name="Li G."/>
            <person name="Dong C."/>
            <person name="Wang J."/>
            <person name="Liao Y."/>
            <person name="Shao Z."/>
        </authorList>
    </citation>
    <scope>NUCLEOTIDE SEQUENCE [LARGE SCALE GENOMIC DNA]</scope>
    <source>
        <strain evidence="1 2">22II1-22F38</strain>
    </source>
</reference>
<dbReference type="AlphaFoldDB" id="A0A059E191"/>
<protein>
    <submittedName>
        <fullName evidence="1">Uncharacterized protein</fullName>
    </submittedName>
</protein>
<proteinExistence type="predicted"/>
<name>A0A059E191_9PROT</name>